<dbReference type="Pfam" id="PF00668">
    <property type="entry name" value="Condensation"/>
    <property type="match status" value="4"/>
</dbReference>
<dbReference type="GO" id="GO:0044550">
    <property type="term" value="P:secondary metabolite biosynthetic process"/>
    <property type="evidence" value="ECO:0007669"/>
    <property type="project" value="TreeGrafter"/>
</dbReference>
<evidence type="ECO:0000256" key="5">
    <source>
        <dbReference type="SAM" id="MobiDB-lite"/>
    </source>
</evidence>
<dbReference type="GO" id="GO:0031177">
    <property type="term" value="F:phosphopantetheine binding"/>
    <property type="evidence" value="ECO:0007669"/>
    <property type="project" value="InterPro"/>
</dbReference>
<evidence type="ECO:0000313" key="8">
    <source>
        <dbReference type="Proteomes" id="UP000243081"/>
    </source>
</evidence>
<dbReference type="PANTHER" id="PTHR45527:SF1">
    <property type="entry name" value="FATTY ACID SYNTHASE"/>
    <property type="match status" value="1"/>
</dbReference>
<dbReference type="OrthoDB" id="416786at2759"/>
<dbReference type="Pfam" id="PF00550">
    <property type="entry name" value="PP-binding"/>
    <property type="match status" value="5"/>
</dbReference>
<feature type="compositionally biased region" description="Polar residues" evidence="5">
    <location>
        <begin position="9"/>
        <end position="20"/>
    </location>
</feature>
<feature type="domain" description="Carrier" evidence="6">
    <location>
        <begin position="4147"/>
        <end position="4225"/>
    </location>
</feature>
<dbReference type="SUPFAM" id="SSF56801">
    <property type="entry name" value="Acetyl-CoA synthetase-like"/>
    <property type="match status" value="3"/>
</dbReference>
<dbReference type="InterPro" id="IPR001242">
    <property type="entry name" value="Condensation_dom"/>
</dbReference>
<dbReference type="NCBIfam" id="TIGR01733">
    <property type="entry name" value="AA-adenyl-dom"/>
    <property type="match status" value="2"/>
</dbReference>
<dbReference type="Gene3D" id="1.10.1200.10">
    <property type="entry name" value="ACP-like"/>
    <property type="match status" value="5"/>
</dbReference>
<evidence type="ECO:0000256" key="2">
    <source>
        <dbReference type="ARBA" id="ARBA00022553"/>
    </source>
</evidence>
<reference evidence="7 8" key="1">
    <citation type="submission" date="2016-03" db="EMBL/GenBank/DDBJ databases">
        <title>Fine-scale spatial genetic structure of a fungal parasite of coffee scale insects.</title>
        <authorList>
            <person name="Jackson D."/>
            <person name="Zemenick K.A."/>
            <person name="Malloure B."/>
            <person name="Quandt C.A."/>
            <person name="James T.Y."/>
        </authorList>
    </citation>
    <scope>NUCLEOTIDE SEQUENCE [LARGE SCALE GENOMIC DNA]</scope>
    <source>
        <strain evidence="7 8">UM487</strain>
    </source>
</reference>
<dbReference type="Gene3D" id="3.30.559.30">
    <property type="entry name" value="Nonribosomal peptide synthetase, condensation domain"/>
    <property type="match status" value="4"/>
</dbReference>
<evidence type="ECO:0000313" key="7">
    <source>
        <dbReference type="EMBL" id="OAR05990.1"/>
    </source>
</evidence>
<dbReference type="SMART" id="SM00823">
    <property type="entry name" value="PKS_PP"/>
    <property type="match status" value="3"/>
</dbReference>
<dbReference type="InterPro" id="IPR042099">
    <property type="entry name" value="ANL_N_sf"/>
</dbReference>
<dbReference type="InterPro" id="IPR020845">
    <property type="entry name" value="AMP-binding_CS"/>
</dbReference>
<protein>
    <recommendedName>
        <fullName evidence="6">Carrier domain-containing protein</fullName>
    </recommendedName>
</protein>
<dbReference type="Gene3D" id="3.40.50.12780">
    <property type="entry name" value="N-terminal domain of ligase-like"/>
    <property type="match status" value="3"/>
</dbReference>
<name>A0A179IVJ8_CORDF</name>
<dbReference type="InterPro" id="IPR036291">
    <property type="entry name" value="NAD(P)-bd_dom_sf"/>
</dbReference>
<feature type="domain" description="Carrier" evidence="6">
    <location>
        <begin position="1234"/>
        <end position="1310"/>
    </location>
</feature>
<dbReference type="GO" id="GO:0005737">
    <property type="term" value="C:cytoplasm"/>
    <property type="evidence" value="ECO:0007669"/>
    <property type="project" value="TreeGrafter"/>
</dbReference>
<dbReference type="InterPro" id="IPR010080">
    <property type="entry name" value="Thioester_reductase-like_dom"/>
</dbReference>
<keyword evidence="8" id="KW-1185">Reference proteome</keyword>
<dbReference type="InterPro" id="IPR010071">
    <property type="entry name" value="AA_adenyl_dom"/>
</dbReference>
<dbReference type="GO" id="GO:0016874">
    <property type="term" value="F:ligase activity"/>
    <property type="evidence" value="ECO:0007669"/>
    <property type="project" value="UniProtKB-KW"/>
</dbReference>
<dbReference type="FunFam" id="1.10.1200.10:FF:000005">
    <property type="entry name" value="Nonribosomal peptide synthetase 1"/>
    <property type="match status" value="1"/>
</dbReference>
<dbReference type="Gene3D" id="3.40.50.720">
    <property type="entry name" value="NAD(P)-binding Rossmann-like Domain"/>
    <property type="match status" value="1"/>
</dbReference>
<dbReference type="InterPro" id="IPR020806">
    <property type="entry name" value="PKS_PP-bd"/>
</dbReference>
<feature type="domain" description="Carrier" evidence="6">
    <location>
        <begin position="153"/>
        <end position="229"/>
    </location>
</feature>
<dbReference type="SUPFAM" id="SSF47336">
    <property type="entry name" value="ACP-like"/>
    <property type="match status" value="5"/>
</dbReference>
<dbReference type="InterPro" id="IPR013120">
    <property type="entry name" value="FAR_NAD-bd"/>
</dbReference>
<evidence type="ECO:0000259" key="6">
    <source>
        <dbReference type="PROSITE" id="PS50075"/>
    </source>
</evidence>
<dbReference type="InterPro" id="IPR009081">
    <property type="entry name" value="PP-bd_ACP"/>
</dbReference>
<keyword evidence="3" id="KW-0436">Ligase</keyword>
<dbReference type="PROSITE" id="PS50075">
    <property type="entry name" value="CARRIER"/>
    <property type="match status" value="5"/>
</dbReference>
<dbReference type="FunFam" id="3.30.559.30:FF:000003">
    <property type="entry name" value="Nonribosomal peptide synthase SidD"/>
    <property type="match status" value="1"/>
</dbReference>
<keyword evidence="2" id="KW-0597">Phosphoprotein</keyword>
<dbReference type="CDD" id="cd05918">
    <property type="entry name" value="A_NRPS_SidN3_like"/>
    <property type="match status" value="3"/>
</dbReference>
<dbReference type="GO" id="GO:0043041">
    <property type="term" value="P:amino acid activation for nonribosomal peptide biosynthetic process"/>
    <property type="evidence" value="ECO:0007669"/>
    <property type="project" value="TreeGrafter"/>
</dbReference>
<dbReference type="NCBIfam" id="NF003417">
    <property type="entry name" value="PRK04813.1"/>
    <property type="match status" value="3"/>
</dbReference>
<sequence>MAPPHALHDSNSPSQRTSLGAVSDSETEWQDEIERYIGNDTSIRQVKVLNIAAHDSEPQWAVAVSLHTAESDGISVLENTDKPLVKLEITQGYTRLLNPGHWIVLNDLPTTSNRAIDENLLYQSLALTQQDSTKQSKRETKYMTNEMKIKDRFNTNTMARILTCLWATVLTIDATNIHLQDSFSAIGGNLSTATELSALASTFGLKLPVSVIMKNQNLAEMASAVEWAEESFRAAQPFALLPRDNVEDLGRRLHKSCQLLDDQLIEDALPALPLQEGLIDRTMQHPGSHIIDCSFTLPTKIDVPRFKYAWESTVLKFSNLRTRIVKANGVPWQVVVHDEVEWDGAENLGKRPNLNVRYGSRLCRYALGRSEPNGPVEFTWQAHASVCDAWSVRLILQSLSETYTGSLDKDAVLEPFSAFVRSTVTRNAGEEAASYWRKQLAGAKRAELPAKKERLRADHSGHFGQFRTTVELPHQRCDQFIKAASSVRAAWALVLARYCETNDICFGAAVSGRSGPGLESQPGPCVATFPIRVELNRKESVAKFLSRIQDQEYEMVDHEQYGLRNLALLSSEIRDVCDFSSLLLVQPALCLAAHDTHSEKLMLDMGDFTEDVRKSFPSYPLFVQAQIFDGMSVELAMTYDTASVADAQIRALSNQLGHVIQQLCEIDGSKLVEDISITSPWDIQQVHRWNQEQPAFYDDVGRCPHERFIEQAQKTPDAEAIYSTNTTLTYKQLDQQSNAVARYLVQRGIAGHAVLPFCIEKSALAIIVMLGISKVGATFVHSDSTHPPARRQALCDMVQAKHIIASPSLASHVQGMKQEALVITSDILQNSALYDDTKLPVASPLSDMYIIFSSGSTGTPKCIPMQHGAAMSTLMAQLDALAVPNRVRMLQFTSFNFDVSIIETYLAFCSAGTICLPSESERLESTAAFVTAARANQAILTTCFARTMDPRNYPTLETLVLFGEKVTADLVETWQSRTTLINSYGLTESGMLNTAKLIASPDSLSTDVGRGFNCHCWIVEPDNYEKLTPLGCTGELILHVFAMSRGFLNAPDLTAQAFPTSMSWETPEMKLRNWKYNRTGDLARFLPSGNIEIITRSDTQIKIRGRRVDVTEIENAVKQTNSPVDQVAVDLITLPSRQLLVAFVVVDDTPGSKCDGGNIFLKQDGSTQQVFRMLQHDLRAILPAYMIPAAYIPLREMLFAGSMKTDRRRLRQLALQMPEEQISGYTLLEPDILEPTNDMEVSLRDMWAKVLHISPQRIGKTSTFLAAGGDSIHAIQLASLAREQGIAVSTAQIFQYPCLQDMAAITSRCEASTADLAKPLELLKGLVSDVDKLVEEARVICNLDSAAEIEDVLPASSLQEGLMVEEMKHPDTYTSHRVNQLPESIDPERFRVAWEKTVTACACLRTRLVRIDGQTAQVVLRGATGWLSDEDMAAWEPSDATKLPSLDTGLGRPLCLHGLTKRHGRLYFVWSLHHAIYDGWTLGLVSDLVQDFYENPNFSPVITPPSILSQSRLRMDARKAAEFWQNELRDAKAALFPAALPVRDTRKPATHAIYTYDFASTVPSAITKATIFRAAWGFLLAKYSDSDDVCFGQILSGRQADLAGIEKMPGLALATVPARMRLDKTQPVKEMLLAMQRSTADCIEFEQYGLSNIAQISPEAKEACSFTSMFAVQPSLHHDSRDKSSRLISLENEIRDSLTEYLSYSLSLQVEIMSNNFITYFTYDADVFQAQQIETMAHQYARVVEQLTVPGSLTVGDLSAVSHWDVEQIKGWNNEWVAEPVEACLHDMLSKALQAQPGKTAIVTTSGSMGYRALDDYSTRFAQYLVSIGVKEGMIVPFLFEKSMWAFVAFIGILKAGAAFLPLDISYPAMRRQILIEETQAEFMVVSPTQRQGCDGLVTTVIELSPSFFAELSIGYSKIALPEVSPKSPVYAFFTSGSTGKPKGIILEHAAVSMSVLAHIKAYGLTQETRILQFCSYMFDIIVIDTFGTLIAGGTICAPTEEERLYDCASFMNFARVNYAVLTPTFARTLNPDSLTTLKTLLMGAEAIPKDVQDMWYGKVEIKYGYGPTEAAVSNTIYTVTSPDSPSTIIGKGFNTDCWIVEPDDHNRLVPVGCVGELVLHGHNLARGYLNNEAATKKAFPDDVDWMPRLEGDTHRFYKTGDLVKFRADGNIEFVSRKDTQVKIRGRRIELGEIETAIKKALPSATAIAVEVIRLESRDFLAAFMQSPVGKSIAAVDMLLPVDATMRKSMASLILQLKQTMPSYLIPSVYVPVSEIPLLPSMKTDRKTLQSIGRALTSKQLTEYSFTSTIRVKPTTDMERKLIDLWAKVLKRGTDEFGKHDSFLTVGGDSITAMELVAQARKVNMSFTVQDIFRSPNLCDLALLVREVETEQRQISNFSLLPADSRELILRQAEESLQLRADEQTLDMYPSTPMQESLMAAAEKSPGSYVALQSLKLLKNVDVERFIQAWNLTVDNCANLRTRLVSSAGKTWQTVIQTHQAYMIKVEEVQDISESLNMLLLPPMVYGSPLCRFKLVKSGGSICFLSAMHHSIFDGWSSNVLLKTLHDAYQSQSLPPPVPYTGFIEHLCSQDVNPTKEFWTKQLQGAKQSMFPMLKSSTRRSVHSPRLLVQSIQLPTSMDSSLTVPSIVRAAWAIVLSRYLGTNDVCFTDTMSGRLAAVDGIEHMSGVTISLVPFRVRVNKDQLVQSFLEDVQAQSSEMIPHEQYGMHNIGKLGPGFKEAIDCGHMLVIQPSQSIGSQLQHLGGEAGQILELCVSEDETLLADAERYDSFPLFVNCQMLESSLRISYVYNASHMTEQEATALSHHLDTAIGQLLSDTRQTIGDVSVASDGDIDQITQLSCSRGIILPESLHSVLPLDPAPVGFWVSDCHNASSLAAIGCVGELLLQFNETYPALSGCEILQSSVLSSVIPSSHQLVKTGQLVRYNADGSLKYIGELKPEDELQSQYSGVENFIVANLPEISAVRLETFTAGSSSALVAFIEPRAQEPRSETQALLPMTKALSVIIQSVFHIIQKRWPSQMLPQYVVPINNITSEKVTMQNLKLQDILLHLSAEQLDSFAMRQRNIIAPTSNAAEELRGLWAAALSLQPSDISSQDNFFLIGGDSFSAIQLAGQARRKGINLTTRAVFQNPILADMAASLDKEDPRDAKFTAPAFSLLGSSNTSEFKLLVAKQCGFPDAARIKDIYPCTAMQEGLMSLNVTQPGSYINKESVPLAAGVDVYRFKESWNQVVKLCENLRTRIVLVDSQAYQVVIGEDAVWDNEASLHNAEIGYGSRLCHYSLYVQPDGKPVFSFMIHHSMYDGWVLGLVTQTLENVYHRRPAPALQPFSGFVKYTHSIDKEAAGRYWKSKLHGAIPASFPAKTSKATESRAKKVTQTLTKTISFSKNAQIAITTSNVILAAWSLIMARYSSTDDVCFGSTVCGRQAPVSGLEQMAGPTIATVPIRTRIDKTTSIMQFLETVQRYAADGASFEQFGLQNIAKLGADAKSACDFTSLLIIQASAATEVGSRKKDSVFVEKPTEDHLVEAASRNFFNYPLVAQVFPSEDSVNIFLTYDICAISEIELVAFTHQFEHILKQLISGTDRSLSELSYSSQWDKAHALQSSKLRAASEDCVHWRFEDAVRRYGSLPAVNSWDGSFTYNELHENTRRLAKMLQQRGVGRNVLVPVCFAKSSWAIVAMMAVQLAGGAFVPLDADSPAKRLKALISDVNAPFVLASKGLKEKLQSSTAEVLVINKDTIAALPGGATLQQPSTRPTDSSFLIFTSGTTGKPKAVDISHRAICSSASGYGASLNIGPGTRVFQFSAYTFDVAILDILVTLMRGGCVCVPSDYSRIHELAASINSMQANWAFLTPTVANRLSPEDVPCLTTLCLGGEAVGDAVTDKWKDAVHLHGLYGPAESSICAWRPRLGLEGKSTNIGRPLSSAFWIVEPTDCRQLVPVGCIGELLIQGPLLAQGYRNAEAKDQEKWLESCIWLPGDEFGRGFLTGDLVRRNADGTYDYMGRKDSQVKLRGQRIETGEIEYHLINTLPGAKQVVVDIVSYQSSESLVAFIDFGTVRPSIDDTRRLFAEARDTLEAHLPSAMRPRYFIPVDKIPQSGTGKLDRQALRASIAAMGASELLQYNVTQKVASRQCEGSLELELRGYWSHILSIPEVSIGAADNFYSLGGDSIRIVSLVQRIKMAHGGEVGLSVFGSSKTTIEVMAKAIEAHHSGASSVETPMHDFYGEIANALESLSDIEILQQRCCTALPPGATVFLTGATGYLGTELLHQLVSQDGIDNIAVLVRASNPEQAMRRVRTTAETAGWWRSEHGNKIEVWLGDLGKQQLGLDGCQYSRLLGLSTSGNVDAIVHNGAVVNWSADFHALKVENVTSTVQLLQVTAASPREPKFVFVSGGTGAKRDGTRSASDMCGDLSQQNGYSQTKFISESIVCGLADKLPRCQNRIAVVKPGLIIGTSFSGVANVDDFLWRLVAACVALGRAPDLGEDQDWVQLAPVDAVASTIIKPLLAEGAVETFTEMTSGMRMTALWKLVGEAVGLELTLLPYTEWHAAALEQMEGVREKHPLWAVQDFLDFGNPAPHLSEEAMMCDNAPLAGTAEAVRSSVRYLQRIGFIQKSAADFGTLNQPAIGRSGIRSGQ</sequence>
<dbReference type="InterPro" id="IPR000873">
    <property type="entry name" value="AMP-dep_synth/lig_dom"/>
</dbReference>
<dbReference type="PROSITE" id="PS00455">
    <property type="entry name" value="AMP_BINDING"/>
    <property type="match status" value="2"/>
</dbReference>
<dbReference type="Pfam" id="PF07993">
    <property type="entry name" value="NAD_binding_4"/>
    <property type="match status" value="1"/>
</dbReference>
<dbReference type="Pfam" id="PF00501">
    <property type="entry name" value="AMP-binding"/>
    <property type="match status" value="3"/>
</dbReference>
<dbReference type="Proteomes" id="UP000243081">
    <property type="component" value="Unassembled WGS sequence"/>
</dbReference>
<dbReference type="NCBIfam" id="TIGR01746">
    <property type="entry name" value="Thioester-redct"/>
    <property type="match status" value="1"/>
</dbReference>
<dbReference type="SUPFAM" id="SSF51735">
    <property type="entry name" value="NAD(P)-binding Rossmann-fold domains"/>
    <property type="match status" value="1"/>
</dbReference>
<dbReference type="Gene3D" id="3.30.300.30">
    <property type="match status" value="3"/>
</dbReference>
<organism evidence="7 8">
    <name type="scientific">Cordyceps confragosa</name>
    <name type="common">Lecanicillium lecanii</name>
    <dbReference type="NCBI Taxonomy" id="2714763"/>
    <lineage>
        <taxon>Eukaryota</taxon>
        <taxon>Fungi</taxon>
        <taxon>Dikarya</taxon>
        <taxon>Ascomycota</taxon>
        <taxon>Pezizomycotina</taxon>
        <taxon>Sordariomycetes</taxon>
        <taxon>Hypocreomycetidae</taxon>
        <taxon>Hypocreales</taxon>
        <taxon>Cordycipitaceae</taxon>
        <taxon>Akanthomyces</taxon>
    </lineage>
</organism>
<evidence type="ECO:0000256" key="1">
    <source>
        <dbReference type="ARBA" id="ARBA00022450"/>
    </source>
</evidence>
<dbReference type="FunFam" id="3.30.300.30:FF:000015">
    <property type="entry name" value="Nonribosomal peptide synthase SidD"/>
    <property type="match status" value="3"/>
</dbReference>
<feature type="domain" description="Carrier" evidence="6">
    <location>
        <begin position="2313"/>
        <end position="2389"/>
    </location>
</feature>
<dbReference type="InterPro" id="IPR006162">
    <property type="entry name" value="Ppantetheine_attach_site"/>
</dbReference>
<accession>A0A179IVJ8</accession>
<dbReference type="InterPro" id="IPR036736">
    <property type="entry name" value="ACP-like_sf"/>
</dbReference>
<dbReference type="SUPFAM" id="SSF52777">
    <property type="entry name" value="CoA-dependent acyltransferases"/>
    <property type="match status" value="8"/>
</dbReference>
<dbReference type="Gene3D" id="3.30.559.10">
    <property type="entry name" value="Chloramphenicol acetyltransferase-like domain"/>
    <property type="match status" value="4"/>
</dbReference>
<evidence type="ECO:0000256" key="4">
    <source>
        <dbReference type="ARBA" id="ARBA00029454"/>
    </source>
</evidence>
<proteinExistence type="inferred from homology"/>
<comment type="similarity">
    <text evidence="4">Belongs to the NRP synthetase family.</text>
</comment>
<evidence type="ECO:0000256" key="3">
    <source>
        <dbReference type="ARBA" id="ARBA00022598"/>
    </source>
</evidence>
<dbReference type="CDD" id="cd19545">
    <property type="entry name" value="FUM14_C_NRPS-like"/>
    <property type="match status" value="4"/>
</dbReference>
<dbReference type="EMBL" id="LUKN01000002">
    <property type="protein sequence ID" value="OAR05990.1"/>
    <property type="molecule type" value="Genomic_DNA"/>
</dbReference>
<dbReference type="PANTHER" id="PTHR45527">
    <property type="entry name" value="NONRIBOSOMAL PEPTIDE SYNTHETASE"/>
    <property type="match status" value="1"/>
</dbReference>
<gene>
    <name evidence="7" type="ORF">LLEC1_02215</name>
</gene>
<dbReference type="InterPro" id="IPR045851">
    <property type="entry name" value="AMP-bd_C_sf"/>
</dbReference>
<dbReference type="InterPro" id="IPR023213">
    <property type="entry name" value="CAT-like_dom_sf"/>
</dbReference>
<feature type="region of interest" description="Disordered" evidence="5">
    <location>
        <begin position="1"/>
        <end position="26"/>
    </location>
</feature>
<dbReference type="PROSITE" id="PS00012">
    <property type="entry name" value="PHOSPHOPANTETHEINE"/>
    <property type="match status" value="2"/>
</dbReference>
<keyword evidence="1" id="KW-0596">Phosphopantetheine</keyword>
<feature type="domain" description="Carrier" evidence="6">
    <location>
        <begin position="3086"/>
        <end position="3162"/>
    </location>
</feature>
<comment type="caution">
    <text evidence="7">The sequence shown here is derived from an EMBL/GenBank/DDBJ whole genome shotgun (WGS) entry which is preliminary data.</text>
</comment>